<feature type="compositionally biased region" description="Acidic residues" evidence="6">
    <location>
        <begin position="104"/>
        <end position="124"/>
    </location>
</feature>
<gene>
    <name evidence="5" type="primary">rpmC</name>
</gene>
<dbReference type="InterPro" id="IPR036049">
    <property type="entry name" value="Ribosomal_uL29_sf"/>
</dbReference>
<name>A0A0H4T0G2_9ACTN</name>
<dbReference type="CDD" id="cd00427">
    <property type="entry name" value="Ribosomal_L29_HIP"/>
    <property type="match status" value="1"/>
</dbReference>
<sequence>MPKNLPELRALDSGDLIEQIEASKEELFNLRFQLATGQLDNPMRLKQVRHDMARMLTILRERELGHEPFEAEETEVAAERPRRRLRKRAEEAPAKETAAPEATETSEGESEPGDAPVEEGEDYS</sequence>
<dbReference type="HAMAP" id="MF_00374">
    <property type="entry name" value="Ribosomal_uL29"/>
    <property type="match status" value="1"/>
</dbReference>
<evidence type="ECO:0000256" key="3">
    <source>
        <dbReference type="ARBA" id="ARBA00023274"/>
    </source>
</evidence>
<organism evidence="7">
    <name type="scientific">uncultured actinobacterium Rifle_16ft_4_minimus_12599</name>
    <dbReference type="NCBI Taxonomy" id="1665144"/>
    <lineage>
        <taxon>Bacteria</taxon>
        <taxon>Bacillati</taxon>
        <taxon>Actinomycetota</taxon>
        <taxon>Actinomycetes</taxon>
        <taxon>marine Actinobacteria clade</taxon>
        <taxon>environmental samples</taxon>
    </lineage>
</organism>
<dbReference type="NCBIfam" id="TIGR00012">
    <property type="entry name" value="L29"/>
    <property type="match status" value="1"/>
</dbReference>
<feature type="region of interest" description="Disordered" evidence="6">
    <location>
        <begin position="67"/>
        <end position="124"/>
    </location>
</feature>
<evidence type="ECO:0000256" key="1">
    <source>
        <dbReference type="ARBA" id="ARBA00009254"/>
    </source>
</evidence>
<evidence type="ECO:0000256" key="4">
    <source>
        <dbReference type="ARBA" id="ARBA00035204"/>
    </source>
</evidence>
<dbReference type="AlphaFoldDB" id="A0A0H4T0G2"/>
<dbReference type="PANTHER" id="PTHR10916:SF0">
    <property type="entry name" value="LARGE RIBOSOMAL SUBUNIT PROTEIN UL29C"/>
    <property type="match status" value="1"/>
</dbReference>
<dbReference type="InterPro" id="IPR050063">
    <property type="entry name" value="Ribosomal_protein_uL29"/>
</dbReference>
<dbReference type="GO" id="GO:0006412">
    <property type="term" value="P:translation"/>
    <property type="evidence" value="ECO:0007669"/>
    <property type="project" value="UniProtKB-UniRule"/>
</dbReference>
<dbReference type="GO" id="GO:0003735">
    <property type="term" value="F:structural constituent of ribosome"/>
    <property type="evidence" value="ECO:0007669"/>
    <property type="project" value="InterPro"/>
</dbReference>
<dbReference type="EMBL" id="KT006944">
    <property type="protein sequence ID" value="AKQ00953.1"/>
    <property type="molecule type" value="Genomic_DNA"/>
</dbReference>
<evidence type="ECO:0000313" key="7">
    <source>
        <dbReference type="EMBL" id="AKQ00953.1"/>
    </source>
</evidence>
<reference evidence="7" key="1">
    <citation type="journal article" date="2015" name="ISME J.">
        <title>Aquifer environment selects for microbial species cohorts in sediment and groundwater.</title>
        <authorList>
            <person name="Hug L.A."/>
            <person name="Thomas B.C."/>
            <person name="Brown C.T."/>
            <person name="Frischkorn K.R."/>
            <person name="Williams K.H."/>
            <person name="Tringe S.G."/>
            <person name="Banfield J.F."/>
        </authorList>
    </citation>
    <scope>NUCLEOTIDE SEQUENCE</scope>
</reference>
<dbReference type="SUPFAM" id="SSF46561">
    <property type="entry name" value="Ribosomal protein L29 (L29p)"/>
    <property type="match status" value="1"/>
</dbReference>
<evidence type="ECO:0000256" key="5">
    <source>
        <dbReference type="HAMAP-Rule" id="MF_00374"/>
    </source>
</evidence>
<protein>
    <recommendedName>
        <fullName evidence="4 5">Large ribosomal subunit protein uL29</fullName>
    </recommendedName>
</protein>
<evidence type="ECO:0000256" key="6">
    <source>
        <dbReference type="SAM" id="MobiDB-lite"/>
    </source>
</evidence>
<comment type="similarity">
    <text evidence="1 5">Belongs to the universal ribosomal protein uL29 family.</text>
</comment>
<accession>A0A0H4T0G2</accession>
<dbReference type="InterPro" id="IPR001854">
    <property type="entry name" value="Ribosomal_uL29"/>
</dbReference>
<dbReference type="FunFam" id="1.10.287.310:FF:000001">
    <property type="entry name" value="50S ribosomal protein L29"/>
    <property type="match status" value="1"/>
</dbReference>
<dbReference type="PANTHER" id="PTHR10916">
    <property type="entry name" value="60S RIBOSOMAL PROTEIN L35/50S RIBOSOMAL PROTEIN L29"/>
    <property type="match status" value="1"/>
</dbReference>
<dbReference type="Pfam" id="PF00831">
    <property type="entry name" value="Ribosomal_L29"/>
    <property type="match status" value="1"/>
</dbReference>
<proteinExistence type="inferred from homology"/>
<dbReference type="GO" id="GO:0022625">
    <property type="term" value="C:cytosolic large ribosomal subunit"/>
    <property type="evidence" value="ECO:0007669"/>
    <property type="project" value="TreeGrafter"/>
</dbReference>
<keyword evidence="3 5" id="KW-0687">Ribonucleoprotein</keyword>
<dbReference type="Gene3D" id="1.10.287.310">
    <property type="match status" value="1"/>
</dbReference>
<evidence type="ECO:0000256" key="2">
    <source>
        <dbReference type="ARBA" id="ARBA00022980"/>
    </source>
</evidence>
<keyword evidence="2 5" id="KW-0689">Ribosomal protein</keyword>